<dbReference type="CDD" id="cd11537">
    <property type="entry name" value="NTP-PPase_RS21-C6_like"/>
    <property type="match status" value="1"/>
</dbReference>
<dbReference type="PANTHER" id="PTHR46523">
    <property type="entry name" value="DCTP PYROPHOSPHATASE 1"/>
    <property type="match status" value="1"/>
</dbReference>
<evidence type="ECO:0000313" key="2">
    <source>
        <dbReference type="Proteomes" id="UP000297983"/>
    </source>
</evidence>
<organism evidence="1 2">
    <name type="scientific">Cryobacterium gelidum</name>
    <dbReference type="NCBI Taxonomy" id="1259164"/>
    <lineage>
        <taxon>Bacteria</taxon>
        <taxon>Bacillati</taxon>
        <taxon>Actinomycetota</taxon>
        <taxon>Actinomycetes</taxon>
        <taxon>Micrococcales</taxon>
        <taxon>Microbacteriaceae</taxon>
        <taxon>Cryobacterium</taxon>
    </lineage>
</organism>
<dbReference type="AlphaFoldDB" id="A0A4R9ARE5"/>
<name>A0A4R9ARE5_9MICO</name>
<evidence type="ECO:0000313" key="1">
    <source>
        <dbReference type="EMBL" id="TFD68428.1"/>
    </source>
</evidence>
<dbReference type="GO" id="GO:0047429">
    <property type="term" value="F:nucleoside triphosphate diphosphatase activity"/>
    <property type="evidence" value="ECO:0007669"/>
    <property type="project" value="InterPro"/>
</dbReference>
<dbReference type="SUPFAM" id="SSF101386">
    <property type="entry name" value="all-alpha NTP pyrophosphatases"/>
    <property type="match status" value="1"/>
</dbReference>
<dbReference type="Gene3D" id="1.10.287.1080">
    <property type="entry name" value="MazG-like"/>
    <property type="match status" value="1"/>
</dbReference>
<dbReference type="PANTHER" id="PTHR46523:SF1">
    <property type="entry name" value="DCTP PYROPHOSPHATASE 1"/>
    <property type="match status" value="1"/>
</dbReference>
<keyword evidence="2" id="KW-1185">Reference proteome</keyword>
<protein>
    <submittedName>
        <fullName evidence="1">Nucleotide pyrophosphohydrolase</fullName>
    </submittedName>
</protein>
<accession>A0A4R9ARE5</accession>
<sequence>MAETSVHDEIAAFVAERDWAQFHSPENLAKSISIEAAELLECFQWTPDADIERVREELADVLTYCFLLAERIGADPNQIVLDKLTVTKKKYPVSKARGRSTKYDAL</sequence>
<dbReference type="InterPro" id="IPR052555">
    <property type="entry name" value="dCTP_Pyrophosphatase"/>
</dbReference>
<comment type="caution">
    <text evidence="1">The sequence shown here is derived from an EMBL/GenBank/DDBJ whole genome shotgun (WGS) entry which is preliminary data.</text>
</comment>
<proteinExistence type="predicted"/>
<dbReference type="RefSeq" id="WP_134553001.1">
    <property type="nucleotide sequence ID" value="NZ_SOHL01000027.1"/>
</dbReference>
<dbReference type="GO" id="GO:0009143">
    <property type="term" value="P:nucleoside triphosphate catabolic process"/>
    <property type="evidence" value="ECO:0007669"/>
    <property type="project" value="InterPro"/>
</dbReference>
<dbReference type="Proteomes" id="UP000297983">
    <property type="component" value="Unassembled WGS sequence"/>
</dbReference>
<dbReference type="EMBL" id="SOHL01000027">
    <property type="protein sequence ID" value="TFD68428.1"/>
    <property type="molecule type" value="Genomic_DNA"/>
</dbReference>
<dbReference type="InterPro" id="IPR025984">
    <property type="entry name" value="DCTPP"/>
</dbReference>
<dbReference type="PIRSF" id="PIRSF029826">
    <property type="entry name" value="UCP029826_pph"/>
    <property type="match status" value="1"/>
</dbReference>
<reference evidence="1 2" key="1">
    <citation type="submission" date="2019-03" db="EMBL/GenBank/DDBJ databases">
        <title>Genomics of glacier-inhabiting Cryobacterium strains.</title>
        <authorList>
            <person name="Liu Q."/>
            <person name="Xin Y.-H."/>
        </authorList>
    </citation>
    <scope>NUCLEOTIDE SEQUENCE [LARGE SCALE GENOMIC DNA]</scope>
    <source>
        <strain evidence="1 2">Hz16</strain>
    </source>
</reference>
<gene>
    <name evidence="1" type="ORF">E3T50_14985</name>
</gene>
<dbReference type="Pfam" id="PF12643">
    <property type="entry name" value="MazG-like"/>
    <property type="match status" value="1"/>
</dbReference>
<keyword evidence="1" id="KW-0378">Hydrolase</keyword>